<dbReference type="Proteomes" id="UP001497493">
    <property type="component" value="Chromosome"/>
</dbReference>
<keyword evidence="2 6" id="KW-0597">Phosphoprotein</keyword>
<accession>A0ABP1C6D7</accession>
<reference evidence="8 9" key="1">
    <citation type="submission" date="2024-04" db="EMBL/GenBank/DDBJ databases">
        <authorList>
            <person name="Cremers G."/>
        </authorList>
    </citation>
    <scope>NUCLEOTIDE SEQUENCE [LARGE SCALE GENOMIC DNA]</scope>
    <source>
        <strain evidence="8">MeCH1-AG</strain>
    </source>
</reference>
<keyword evidence="6" id="KW-0997">Cell inner membrane</keyword>
<evidence type="ECO:0000256" key="1">
    <source>
        <dbReference type="ARBA" id="ARBA00022448"/>
    </source>
</evidence>
<evidence type="ECO:0000256" key="6">
    <source>
        <dbReference type="HAMAP-Rule" id="MF_00479"/>
    </source>
</evidence>
<evidence type="ECO:0000256" key="4">
    <source>
        <dbReference type="ARBA" id="ARBA00022643"/>
    </source>
</evidence>
<dbReference type="NCBIfam" id="NF002519">
    <property type="entry name" value="PRK01908.1"/>
    <property type="match status" value="1"/>
</dbReference>
<evidence type="ECO:0000313" key="9">
    <source>
        <dbReference type="Proteomes" id="UP001497493"/>
    </source>
</evidence>
<feature type="domain" description="FMN-binding" evidence="7">
    <location>
        <begin position="130"/>
        <end position="222"/>
    </location>
</feature>
<dbReference type="RefSeq" id="WP_348759329.1">
    <property type="nucleotide sequence ID" value="NZ_OZ026884.1"/>
</dbReference>
<comment type="function">
    <text evidence="6">Part of a membrane-bound complex that couples electron transfer with translocation of ions across the membrane.</text>
</comment>
<keyword evidence="6" id="KW-0472">Membrane</keyword>
<keyword evidence="6" id="KW-1278">Translocase</keyword>
<dbReference type="InterPro" id="IPR007329">
    <property type="entry name" value="FMN-bd"/>
</dbReference>
<comment type="cofactor">
    <cofactor evidence="6">
        <name>FMN</name>
        <dbReference type="ChEBI" id="CHEBI:58210"/>
    </cofactor>
</comment>
<keyword evidence="6" id="KW-1003">Cell membrane</keyword>
<comment type="similarity">
    <text evidence="6">Belongs to the RnfG family.</text>
</comment>
<feature type="modified residue" description="FMN phosphoryl threonine" evidence="6">
    <location>
        <position position="205"/>
    </location>
</feature>
<keyword evidence="5 6" id="KW-0249">Electron transport</keyword>
<evidence type="ECO:0000256" key="2">
    <source>
        <dbReference type="ARBA" id="ARBA00022553"/>
    </source>
</evidence>
<dbReference type="InterPro" id="IPR010209">
    <property type="entry name" value="Ion_transpt_RnfG/RsxG"/>
</dbReference>
<dbReference type="Pfam" id="PF04205">
    <property type="entry name" value="FMN_bind"/>
    <property type="match status" value="1"/>
</dbReference>
<evidence type="ECO:0000259" key="7">
    <source>
        <dbReference type="SMART" id="SM00900"/>
    </source>
</evidence>
<keyword evidence="6" id="KW-1133">Transmembrane helix</keyword>
<keyword evidence="4 6" id="KW-0288">FMN</keyword>
<name>A0ABP1C6D7_9GAMM</name>
<organism evidence="8 9">
    <name type="scientific">Candidatus Methylocalor cossyra</name>
    <dbReference type="NCBI Taxonomy" id="3108543"/>
    <lineage>
        <taxon>Bacteria</taxon>
        <taxon>Pseudomonadati</taxon>
        <taxon>Pseudomonadota</taxon>
        <taxon>Gammaproteobacteria</taxon>
        <taxon>Methylococcales</taxon>
        <taxon>Methylococcaceae</taxon>
        <taxon>Candidatus Methylocalor</taxon>
    </lineage>
</organism>
<keyword evidence="9" id="KW-1185">Reference proteome</keyword>
<dbReference type="HAMAP" id="MF_00479">
    <property type="entry name" value="RsxG_RnfG"/>
    <property type="match status" value="1"/>
</dbReference>
<dbReference type="EC" id="7.-.-.-" evidence="6"/>
<dbReference type="PANTHER" id="PTHR36118">
    <property type="entry name" value="ION-TRANSLOCATING OXIDOREDUCTASE COMPLEX SUBUNIT G"/>
    <property type="match status" value="1"/>
</dbReference>
<evidence type="ECO:0000313" key="8">
    <source>
        <dbReference type="EMBL" id="CAL1239792.1"/>
    </source>
</evidence>
<comment type="subcellular location">
    <subcellularLocation>
        <location evidence="6">Cell inner membrane</location>
        <topology evidence="6">Single-pass membrane protein</topology>
    </subcellularLocation>
</comment>
<dbReference type="PANTHER" id="PTHR36118:SF1">
    <property type="entry name" value="ION-TRANSLOCATING OXIDOREDUCTASE COMPLEX SUBUNIT G"/>
    <property type="match status" value="1"/>
</dbReference>
<dbReference type="PIRSF" id="PIRSF006091">
    <property type="entry name" value="E_trnsport_RnfG"/>
    <property type="match status" value="1"/>
</dbReference>
<gene>
    <name evidence="6 8" type="primary">rnfG</name>
    <name evidence="8" type="ORF">MECH1_V1_1016</name>
</gene>
<sequence length="234" mass="25582">MATLSRESLLELADAQWKRLRRQFEDLEALRRRLDYQAYLLAACALLASLLLGIGDLTTRGAIDRRQAEDLRATLEQVLPRQLYDNDLLAHPRRIPSAGEGTGLDQTEVYIAKKNGVVTAVAFKMLALGGYAGPLTLMLALDAQGTILGVRVIAHTETPGLGDKVEVGKSDWILKFTGRSLANTPARGWRVKKDGGDFDQFAGATITPRAVVNGVAGGLRFFERHREELIAATD</sequence>
<keyword evidence="1 6" id="KW-0813">Transport</keyword>
<keyword evidence="3 6" id="KW-0285">Flavoprotein</keyword>
<dbReference type="EMBL" id="OZ026884">
    <property type="protein sequence ID" value="CAL1239792.1"/>
    <property type="molecule type" value="Genomic_DNA"/>
</dbReference>
<keyword evidence="6" id="KW-0812">Transmembrane</keyword>
<evidence type="ECO:0000256" key="5">
    <source>
        <dbReference type="ARBA" id="ARBA00022982"/>
    </source>
</evidence>
<protein>
    <recommendedName>
        <fullName evidence="6">Ion-translocating oxidoreductase complex subunit G</fullName>
        <ecNumber evidence="6">7.-.-.-</ecNumber>
    </recommendedName>
    <alternativeName>
        <fullName evidence="6">Rnf electron transport complex subunit G</fullName>
    </alternativeName>
</protein>
<dbReference type="SMART" id="SM00900">
    <property type="entry name" value="FMN_bind"/>
    <property type="match status" value="1"/>
</dbReference>
<comment type="subunit">
    <text evidence="6">The complex is composed of six subunits: RnfA, RnfB, RnfC, RnfD, RnfE and RnfG.</text>
</comment>
<evidence type="ECO:0000256" key="3">
    <source>
        <dbReference type="ARBA" id="ARBA00022630"/>
    </source>
</evidence>
<proteinExistence type="inferred from homology"/>
<dbReference type="NCBIfam" id="TIGR01947">
    <property type="entry name" value="rnfG"/>
    <property type="match status" value="1"/>
</dbReference>